<feature type="compositionally biased region" description="Basic and acidic residues" evidence="1">
    <location>
        <begin position="286"/>
        <end position="295"/>
    </location>
</feature>
<dbReference type="EMBL" id="JBANAX010000882">
    <property type="protein sequence ID" value="KAL1190000.1"/>
    <property type="molecule type" value="Genomic_DNA"/>
</dbReference>
<feature type="compositionally biased region" description="Basic and acidic residues" evidence="1">
    <location>
        <begin position="1313"/>
        <end position="1326"/>
    </location>
</feature>
<feature type="region of interest" description="Disordered" evidence="1">
    <location>
        <begin position="1643"/>
        <end position="1677"/>
    </location>
</feature>
<dbReference type="Proteomes" id="UP001558713">
    <property type="component" value="Unassembled WGS sequence"/>
</dbReference>
<feature type="compositionally biased region" description="Basic and acidic residues" evidence="1">
    <location>
        <begin position="1140"/>
        <end position="1151"/>
    </location>
</feature>
<organism evidence="2 3">
    <name type="scientific">Cardamine amara subsp. amara</name>
    <dbReference type="NCBI Taxonomy" id="228776"/>
    <lineage>
        <taxon>Eukaryota</taxon>
        <taxon>Viridiplantae</taxon>
        <taxon>Streptophyta</taxon>
        <taxon>Embryophyta</taxon>
        <taxon>Tracheophyta</taxon>
        <taxon>Spermatophyta</taxon>
        <taxon>Magnoliopsida</taxon>
        <taxon>eudicotyledons</taxon>
        <taxon>Gunneridae</taxon>
        <taxon>Pentapetalae</taxon>
        <taxon>rosids</taxon>
        <taxon>malvids</taxon>
        <taxon>Brassicales</taxon>
        <taxon>Brassicaceae</taxon>
        <taxon>Cardamineae</taxon>
        <taxon>Cardamine</taxon>
    </lineage>
</organism>
<protein>
    <recommendedName>
        <fullName evidence="4">SAP domain-containing protein</fullName>
    </recommendedName>
</protein>
<evidence type="ECO:0000256" key="1">
    <source>
        <dbReference type="SAM" id="MobiDB-lite"/>
    </source>
</evidence>
<evidence type="ECO:0008006" key="4">
    <source>
        <dbReference type="Google" id="ProtNLM"/>
    </source>
</evidence>
<feature type="compositionally biased region" description="Basic and acidic residues" evidence="1">
    <location>
        <begin position="200"/>
        <end position="210"/>
    </location>
</feature>
<feature type="region of interest" description="Disordered" evidence="1">
    <location>
        <begin position="1342"/>
        <end position="1363"/>
    </location>
</feature>
<feature type="region of interest" description="Disordered" evidence="1">
    <location>
        <begin position="980"/>
        <end position="1001"/>
    </location>
</feature>
<feature type="region of interest" description="Disordered" evidence="1">
    <location>
        <begin position="1589"/>
        <end position="1622"/>
    </location>
</feature>
<feature type="region of interest" description="Disordered" evidence="1">
    <location>
        <begin position="1140"/>
        <end position="1185"/>
    </location>
</feature>
<evidence type="ECO:0000313" key="3">
    <source>
        <dbReference type="Proteomes" id="UP001558713"/>
    </source>
</evidence>
<feature type="region of interest" description="Disordered" evidence="1">
    <location>
        <begin position="410"/>
        <end position="431"/>
    </location>
</feature>
<feature type="region of interest" description="Disordered" evidence="1">
    <location>
        <begin position="1304"/>
        <end position="1326"/>
    </location>
</feature>
<feature type="region of interest" description="Disordered" evidence="1">
    <location>
        <begin position="261"/>
        <end position="314"/>
    </location>
</feature>
<name>A0ABD0ZRF9_CARAN</name>
<proteinExistence type="predicted"/>
<accession>A0ABD0ZRF9</accession>
<gene>
    <name evidence="2" type="ORF">V5N11_033309</name>
</gene>
<comment type="caution">
    <text evidence="2">The sequence shown here is derived from an EMBL/GenBank/DDBJ whole genome shotgun (WGS) entry which is preliminary data.</text>
</comment>
<feature type="region of interest" description="Disordered" evidence="1">
    <location>
        <begin position="1396"/>
        <end position="1421"/>
    </location>
</feature>
<feature type="compositionally biased region" description="Polar residues" evidence="1">
    <location>
        <begin position="416"/>
        <end position="427"/>
    </location>
</feature>
<feature type="compositionally biased region" description="Acidic residues" evidence="1">
    <location>
        <begin position="1152"/>
        <end position="1161"/>
    </location>
</feature>
<keyword evidence="3" id="KW-1185">Reference proteome</keyword>
<sequence length="1677" mass="185868">MDFHKMKRKDLQTLCKKHGIPGNLKNIEMATRLASVFKKETVNLPEDSVEGDGIKDDVVVSKEAKRVRFSPQNEVFEFTRSVKKCQRKSVRMHSQGHVQDLQQGGIELRRSKRIVAKGIQVDTEKKKDELVKNNVKDISMDVQEDPKVKKVSRLSCRFVNDIDVQTNAQDRRRSIRLKARAANSSMGVETSDGRPLCSAKEGKKETKTKQSEGSTVVKSQEGKESLIDCDVSKVEKVSRRPKRLRKDINVLMDKRPVKAVKREKSLSEFLEDGQAQKGAKQPKRTSGNDREDKKLLRSSAIDCEPDGSSVDNVKKSNVNDEMQVQVRFARNYLRHDSSEAPIVVEKKTDETLEKAGGTNVASGGSSRKSKTMNQECVKDMPHGMIEISPSSSETKAAESVMVIENVLDSTSEKPVDSSQRTNTQELNSELVEGKREEKLEHDAILMMPVIEEDKEEVSSRPVLLIERLSPASVQLAVSNPEVELVVPSRHNLVKVIASTAIAEENTKTKEKTLICTPKSELKECNSVAKLAKAEKILENAAECWKEINPRKDDEKGSLENKLQAANLHGRVFDDNTENNSAEEEIAITKNGYVSVGPFVSLTPEKLLDEYSQLKPEEAGGANVEARSSSMEMKTGTQELVKDHPQGIAEKDSPSTSKTKATEPVMISENVLDSTLKSSVDIAPVRTIQELDSELLEEEREEKHEQGTVLMAAGKEKDGASSLSVFLIERSEVSNPEVELFVEITPLPASVQLAVSNHEVELGVSTAHMLLKDIASTVITNEDIKTKEEIPIYELKEHSFVATLAEAAAILENSAEIRSSKDDEKGSLEKKIQAETIHGNFSEYNSENSKVGCISVGHSGNLESLEKTERTISCESGCKLNELELRRWSSTDFTSISPKEDTISKCFEEDEIKALSQPLPSNKDVTVFDESAIFTTPERNLMLMEQLSENGMTTAANSVTHDKDEAVESHVVVFTTPTIVEAGKEEDDTATNFPDESDAPNTTERYSMLEGSRQNEARNEGECKVIELHDESDIATSQVCVEEFKGDRIGRNEENRTIELQHESGTCTSLKTHELFGSFGQNKARESVQFFYEGSGLSTGLHRDQPLADSELVEAGWQEINSVDKSGLLTSLETHLVSGESEQKKAVKTGEKADEEFCDESDVPNIPERQPFTENSELDEAAKSEEDKAVELQVDCDIFTSAEKHLLLETDEEMKGDNMTTNSHLVHDVFIASESQSHMGEFEPDEAEKTNRENMNVDLLGESNPYNNPESHRLLGDSGVDETKKIKDHTAATCEESFVFTSPERQQILVNSEPHSDGKEERNEVEFKDESAFFSKLESGLVLGESGQAGPDQSHHSSTPKFDFRENTIADSSGSMASKVSYNHEFNVGAELMKKGSQAEDVDSLDATQGKSKKNSEHSPHVDSVNLLDFDIEEAETIMEAERNVLCGSNILALPIEGNSQTVGEISSYLEVAGTCSMVSEGSGPFIDVQNQIHDAMEELALTDNTEAEADELIEAGGSYVSGKTCVLAGAENEHLSLNSEVEFRNTCEKSVPKFLKDEAADSIATAFEKAISVSSDELIVQNNMNEKAADEEMIRRETTPSPEETLHDSSENKEYLNIDESGEKQVRREPILIYRTQVKLKRHDMKENAPNSKIVDNLNVTAPRTSKRQPLQDLRKN</sequence>
<reference evidence="2 3" key="1">
    <citation type="submission" date="2024-04" db="EMBL/GenBank/DDBJ databases">
        <title>Genome assembly C_amara_ONT_v2.</title>
        <authorList>
            <person name="Yant L."/>
            <person name="Moore C."/>
            <person name="Slenker M."/>
        </authorList>
    </citation>
    <scope>NUCLEOTIDE SEQUENCE [LARGE SCALE GENOMIC DNA]</scope>
    <source>
        <tissue evidence="2">Leaf</tissue>
    </source>
</reference>
<feature type="region of interest" description="Disordered" evidence="1">
    <location>
        <begin position="181"/>
        <end position="222"/>
    </location>
</feature>
<evidence type="ECO:0000313" key="2">
    <source>
        <dbReference type="EMBL" id="KAL1190000.1"/>
    </source>
</evidence>
<feature type="compositionally biased region" description="Polar residues" evidence="1">
    <location>
        <begin position="989"/>
        <end position="1001"/>
    </location>
</feature>